<proteinExistence type="predicted"/>
<reference evidence="1" key="1">
    <citation type="journal article" date="2010" name="Science">
        <title>Plasticity of animal genome architecture unmasked by rapid evolution of a pelagic tunicate.</title>
        <authorList>
            <person name="Denoeud F."/>
            <person name="Henriet S."/>
            <person name="Mungpakdee S."/>
            <person name="Aury J.M."/>
            <person name="Da Silva C."/>
            <person name="Brinkmann H."/>
            <person name="Mikhaleva J."/>
            <person name="Olsen L.C."/>
            <person name="Jubin C."/>
            <person name="Canestro C."/>
            <person name="Bouquet J.M."/>
            <person name="Danks G."/>
            <person name="Poulain J."/>
            <person name="Campsteijn C."/>
            <person name="Adamski M."/>
            <person name="Cross I."/>
            <person name="Yadetie F."/>
            <person name="Muffato M."/>
            <person name="Louis A."/>
            <person name="Butcher S."/>
            <person name="Tsagkogeorga G."/>
            <person name="Konrad A."/>
            <person name="Singh S."/>
            <person name="Jensen M.F."/>
            <person name="Cong E.H."/>
            <person name="Eikeseth-Otteraa H."/>
            <person name="Noel B."/>
            <person name="Anthouard V."/>
            <person name="Porcel B.M."/>
            <person name="Kachouri-Lafond R."/>
            <person name="Nishino A."/>
            <person name="Ugolini M."/>
            <person name="Chourrout P."/>
            <person name="Nishida H."/>
            <person name="Aasland R."/>
            <person name="Huzurbazar S."/>
            <person name="Westhof E."/>
            <person name="Delsuc F."/>
            <person name="Lehrach H."/>
            <person name="Reinhardt R."/>
            <person name="Weissenbach J."/>
            <person name="Roy S.W."/>
            <person name="Artiguenave F."/>
            <person name="Postlethwait J.H."/>
            <person name="Manak J.R."/>
            <person name="Thompson E.M."/>
            <person name="Jaillon O."/>
            <person name="Du Pasquier L."/>
            <person name="Boudinot P."/>
            <person name="Liberles D.A."/>
            <person name="Volff J.N."/>
            <person name="Philippe H."/>
            <person name="Lenhard B."/>
            <person name="Roest Crollius H."/>
            <person name="Wincker P."/>
            <person name="Chourrout D."/>
        </authorList>
    </citation>
    <scope>NUCLEOTIDE SEQUENCE [LARGE SCALE GENOMIC DNA]</scope>
</reference>
<dbReference type="AlphaFoldDB" id="E4WS57"/>
<protein>
    <submittedName>
        <fullName evidence="1">Uncharacterized protein</fullName>
    </submittedName>
</protein>
<name>E4WS57_OIKDI</name>
<dbReference type="OrthoDB" id="194386at2759"/>
<accession>E4WS57</accession>
<evidence type="ECO:0000313" key="2">
    <source>
        <dbReference type="Proteomes" id="UP000001307"/>
    </source>
</evidence>
<dbReference type="InParanoid" id="E4WS57"/>
<sequence length="80" mass="9353">MNRLINYRSLTSCKIADSIEKVTEKTRDHLTPELKLALVTPKTPAYTLSQEQFPFKDPYWYVELCSLPNFHHVSFVHDKA</sequence>
<evidence type="ECO:0000313" key="1">
    <source>
        <dbReference type="EMBL" id="CBY20590.1"/>
    </source>
</evidence>
<gene>
    <name evidence="1" type="ORF">GSOID_T00000591001</name>
</gene>
<keyword evidence="2" id="KW-1185">Reference proteome</keyword>
<dbReference type="EMBL" id="FN653015">
    <property type="protein sequence ID" value="CBY20590.1"/>
    <property type="molecule type" value="Genomic_DNA"/>
</dbReference>
<organism evidence="1">
    <name type="scientific">Oikopleura dioica</name>
    <name type="common">Tunicate</name>
    <dbReference type="NCBI Taxonomy" id="34765"/>
    <lineage>
        <taxon>Eukaryota</taxon>
        <taxon>Metazoa</taxon>
        <taxon>Chordata</taxon>
        <taxon>Tunicata</taxon>
        <taxon>Appendicularia</taxon>
        <taxon>Copelata</taxon>
        <taxon>Oikopleuridae</taxon>
        <taxon>Oikopleura</taxon>
    </lineage>
</organism>
<dbReference type="Proteomes" id="UP000001307">
    <property type="component" value="Unassembled WGS sequence"/>
</dbReference>